<evidence type="ECO:0000313" key="2">
    <source>
        <dbReference type="EMBL" id="SFP67482.1"/>
    </source>
</evidence>
<keyword evidence="1" id="KW-0472">Membrane</keyword>
<dbReference type="OrthoDB" id="3672893at2"/>
<keyword evidence="1" id="KW-1133">Transmembrane helix</keyword>
<protein>
    <submittedName>
        <fullName evidence="2">Uncharacterized protein</fullName>
    </submittedName>
</protein>
<gene>
    <name evidence="2" type="ORF">SAMN05421810_10363</name>
</gene>
<feature type="transmembrane region" description="Helical" evidence="1">
    <location>
        <begin position="76"/>
        <end position="92"/>
    </location>
</feature>
<dbReference type="EMBL" id="FOWW01000003">
    <property type="protein sequence ID" value="SFP67482.1"/>
    <property type="molecule type" value="Genomic_DNA"/>
</dbReference>
<evidence type="ECO:0000256" key="1">
    <source>
        <dbReference type="SAM" id="Phobius"/>
    </source>
</evidence>
<feature type="transmembrane region" description="Helical" evidence="1">
    <location>
        <begin position="104"/>
        <end position="128"/>
    </location>
</feature>
<dbReference type="RefSeq" id="WP_092529763.1">
    <property type="nucleotide sequence ID" value="NZ_FOWW01000003.1"/>
</dbReference>
<name>A0A1I5S9U1_9PSEU</name>
<accession>A0A1I5S9U1</accession>
<dbReference type="Proteomes" id="UP000198727">
    <property type="component" value="Unassembled WGS sequence"/>
</dbReference>
<proteinExistence type="predicted"/>
<keyword evidence="3" id="KW-1185">Reference proteome</keyword>
<reference evidence="3" key="1">
    <citation type="submission" date="2016-10" db="EMBL/GenBank/DDBJ databases">
        <authorList>
            <person name="Varghese N."/>
            <person name="Submissions S."/>
        </authorList>
    </citation>
    <scope>NUCLEOTIDE SEQUENCE [LARGE SCALE GENOMIC DNA]</scope>
    <source>
        <strain evidence="3">CGMCC 4.5579</strain>
    </source>
</reference>
<keyword evidence="1" id="KW-0812">Transmembrane</keyword>
<organism evidence="2 3">
    <name type="scientific">Amycolatopsis arida</name>
    <dbReference type="NCBI Taxonomy" id="587909"/>
    <lineage>
        <taxon>Bacteria</taxon>
        <taxon>Bacillati</taxon>
        <taxon>Actinomycetota</taxon>
        <taxon>Actinomycetes</taxon>
        <taxon>Pseudonocardiales</taxon>
        <taxon>Pseudonocardiaceae</taxon>
        <taxon>Amycolatopsis</taxon>
    </lineage>
</organism>
<dbReference type="AlphaFoldDB" id="A0A1I5S9U1"/>
<evidence type="ECO:0000313" key="3">
    <source>
        <dbReference type="Proteomes" id="UP000198727"/>
    </source>
</evidence>
<dbReference type="STRING" id="587909.SAMN05421810_10363"/>
<sequence length="140" mass="14552">MLRWIAERERIHLAPAFAAIYHGRDTLRKFLAQSYFRGTTYVDSYLGAPGPARTALFAALGAGAGGLALLVRRPRTAVALGAAGAATAGAVVRRCGASGPEARAVATLLPLFAAGFGAGLLRGLALALRARLPGQRRADR</sequence>